<gene>
    <name evidence="5" type="ORF">E8E12_003408</name>
</gene>
<feature type="compositionally biased region" description="Polar residues" evidence="3">
    <location>
        <begin position="383"/>
        <end position="399"/>
    </location>
</feature>
<dbReference type="Gene3D" id="2.60.40.1390">
    <property type="entry name" value="NDT80 DNA-binding domain"/>
    <property type="match status" value="1"/>
</dbReference>
<dbReference type="Proteomes" id="UP000758155">
    <property type="component" value="Unassembled WGS sequence"/>
</dbReference>
<dbReference type="SUPFAM" id="SSF49417">
    <property type="entry name" value="p53-like transcription factors"/>
    <property type="match status" value="1"/>
</dbReference>
<feature type="domain" description="NDT80" evidence="4">
    <location>
        <begin position="1"/>
        <end position="242"/>
    </location>
</feature>
<feature type="DNA-binding region" description="NDT80" evidence="2">
    <location>
        <begin position="1"/>
        <end position="242"/>
    </location>
</feature>
<feature type="compositionally biased region" description="Basic and acidic residues" evidence="3">
    <location>
        <begin position="369"/>
        <end position="379"/>
    </location>
</feature>
<dbReference type="GO" id="GO:0051321">
    <property type="term" value="P:meiotic cell cycle"/>
    <property type="evidence" value="ECO:0007669"/>
    <property type="project" value="TreeGrafter"/>
</dbReference>
<feature type="region of interest" description="Disordered" evidence="3">
    <location>
        <begin position="369"/>
        <end position="421"/>
    </location>
</feature>
<reference evidence="5" key="1">
    <citation type="submission" date="2019-04" db="EMBL/GenBank/DDBJ databases">
        <title>Sequencing of skin fungus with MAO and IRED activity.</title>
        <authorList>
            <person name="Marsaioli A.J."/>
            <person name="Bonatto J.M.C."/>
            <person name="Reis Junior O."/>
        </authorList>
    </citation>
    <scope>NUCLEOTIDE SEQUENCE</scope>
    <source>
        <strain evidence="5">28M1</strain>
    </source>
</reference>
<evidence type="ECO:0000259" key="4">
    <source>
        <dbReference type="PROSITE" id="PS51517"/>
    </source>
</evidence>
<dbReference type="InterPro" id="IPR024061">
    <property type="entry name" value="NDT80_DNA-bd_dom"/>
</dbReference>
<dbReference type="PANTHER" id="PTHR35144:SF2">
    <property type="entry name" value="MEIOSIS-SPECIFIC TRANSCRIPTION FACTOR NDT80"/>
    <property type="match status" value="1"/>
</dbReference>
<dbReference type="OrthoDB" id="2288358at2759"/>
<evidence type="ECO:0000313" key="6">
    <source>
        <dbReference type="Proteomes" id="UP000758155"/>
    </source>
</evidence>
<keyword evidence="1 2" id="KW-0238">DNA-binding</keyword>
<protein>
    <recommendedName>
        <fullName evidence="4">NDT80 domain-containing protein</fullName>
    </recommendedName>
</protein>
<accession>A0A9P5BVJ4</accession>
<proteinExistence type="predicted"/>
<dbReference type="Pfam" id="PF05224">
    <property type="entry name" value="NDT80_PhoG"/>
    <property type="match status" value="1"/>
</dbReference>
<dbReference type="InterPro" id="IPR052605">
    <property type="entry name" value="Fungal_trans_regulator"/>
</dbReference>
<dbReference type="AlphaFoldDB" id="A0A9P5BVJ4"/>
<feature type="compositionally biased region" description="Polar residues" evidence="3">
    <location>
        <begin position="137"/>
        <end position="171"/>
    </location>
</feature>
<organism evidence="5 6">
    <name type="scientific">Didymella heteroderae</name>
    <dbReference type="NCBI Taxonomy" id="1769908"/>
    <lineage>
        <taxon>Eukaryota</taxon>
        <taxon>Fungi</taxon>
        <taxon>Dikarya</taxon>
        <taxon>Ascomycota</taxon>
        <taxon>Pezizomycotina</taxon>
        <taxon>Dothideomycetes</taxon>
        <taxon>Pleosporomycetidae</taxon>
        <taxon>Pleosporales</taxon>
        <taxon>Pleosporineae</taxon>
        <taxon>Didymellaceae</taxon>
        <taxon>Didymella</taxon>
    </lineage>
</organism>
<dbReference type="PROSITE" id="PS51517">
    <property type="entry name" value="NDT80"/>
    <property type="match status" value="1"/>
</dbReference>
<evidence type="ECO:0000256" key="3">
    <source>
        <dbReference type="SAM" id="MobiDB-lite"/>
    </source>
</evidence>
<dbReference type="GO" id="GO:0003700">
    <property type="term" value="F:DNA-binding transcription factor activity"/>
    <property type="evidence" value="ECO:0007669"/>
    <property type="project" value="UniProtKB-UniRule"/>
</dbReference>
<dbReference type="EMBL" id="SWKV01000115">
    <property type="protein sequence ID" value="KAF3031984.1"/>
    <property type="molecule type" value="Genomic_DNA"/>
</dbReference>
<name>A0A9P5BVJ4_9PLEO</name>
<dbReference type="GO" id="GO:0000228">
    <property type="term" value="C:nuclear chromosome"/>
    <property type="evidence" value="ECO:0007669"/>
    <property type="project" value="TreeGrafter"/>
</dbReference>
<keyword evidence="6" id="KW-1185">Reference proteome</keyword>
<evidence type="ECO:0000313" key="5">
    <source>
        <dbReference type="EMBL" id="KAF3031984.1"/>
    </source>
</evidence>
<evidence type="ECO:0000256" key="1">
    <source>
        <dbReference type="ARBA" id="ARBA00023125"/>
    </source>
</evidence>
<evidence type="ECO:0000256" key="2">
    <source>
        <dbReference type="PROSITE-ProRule" id="PRU00850"/>
    </source>
</evidence>
<dbReference type="InterPro" id="IPR037141">
    <property type="entry name" value="NDT80_DNA-bd_dom_sf"/>
</dbReference>
<sequence length="421" mass="46237">MPPFNAQETYGTIICEGTTVVPTLDAEVKMGFFFSGDCVWTCYRRNYFAVNVSYGLSPWISNSRLYLDQGNGKQPEQIQSMAVSLAAAVDGSAGRTIELIQHTPKRDKGPQLSMKKELLAPTPPGKSHEHVGYGLNNFRQSSSVPGPQLPLQNESDSLQQYSPTSHGSSSYQHGFERIQFKSATANNGRRRAQQQYHQLIVELWANIQTLQDNEPKWIKIAARSSHPVVVRGRSPNHYQNEGSRAGGSGLGGLVRHGLGSNGAQALWPYGDGLWNGTAPLGGNSYRGTTYSLYSSPVGNHSMSSASPLSDGLYDGFIRYQHRVNTNDTKTNDAPQGYLYHPATPLYKTIPARIEHSLPLPQRIIKEEHPAAPPAHRQDGGYRPSQSMGTSRGTSESARSYSFRPHDGLQQGENIEAELDLV</sequence>
<dbReference type="GO" id="GO:0003677">
    <property type="term" value="F:DNA binding"/>
    <property type="evidence" value="ECO:0007669"/>
    <property type="project" value="UniProtKB-KW"/>
</dbReference>
<feature type="region of interest" description="Disordered" evidence="3">
    <location>
        <begin position="117"/>
        <end position="171"/>
    </location>
</feature>
<dbReference type="PANTHER" id="PTHR35144">
    <property type="entry name" value="MEIOSIS-SPECIFIC TRANSCRIPTION FACTOR NDT80"/>
    <property type="match status" value="1"/>
</dbReference>
<dbReference type="InterPro" id="IPR008967">
    <property type="entry name" value="p53-like_TF_DNA-bd_sf"/>
</dbReference>
<comment type="caution">
    <text evidence="5">The sequence shown here is derived from an EMBL/GenBank/DDBJ whole genome shotgun (WGS) entry which is preliminary data.</text>
</comment>
<dbReference type="GO" id="GO:0045944">
    <property type="term" value="P:positive regulation of transcription by RNA polymerase II"/>
    <property type="evidence" value="ECO:0007669"/>
    <property type="project" value="TreeGrafter"/>
</dbReference>